<feature type="domain" description="Luciferase-like" evidence="5">
    <location>
        <begin position="1"/>
        <end position="274"/>
    </location>
</feature>
<keyword evidence="2" id="KW-0288">FMN</keyword>
<protein>
    <recommendedName>
        <fullName evidence="5">Luciferase-like domain-containing protein</fullName>
    </recommendedName>
</protein>
<evidence type="ECO:0000256" key="1">
    <source>
        <dbReference type="ARBA" id="ARBA00022630"/>
    </source>
</evidence>
<dbReference type="PANTHER" id="PTHR42847">
    <property type="entry name" value="ALKANESULFONATE MONOOXYGENASE"/>
    <property type="match status" value="1"/>
</dbReference>
<keyword evidence="7" id="KW-1185">Reference proteome</keyword>
<dbReference type="EMBL" id="BOOZ01000049">
    <property type="protein sequence ID" value="GIJ12346.1"/>
    <property type="molecule type" value="Genomic_DNA"/>
</dbReference>
<organism evidence="6 7">
    <name type="scientific">Micromonospora andamanensis</name>
    <dbReference type="NCBI Taxonomy" id="1287068"/>
    <lineage>
        <taxon>Bacteria</taxon>
        <taxon>Bacillati</taxon>
        <taxon>Actinomycetota</taxon>
        <taxon>Actinomycetes</taxon>
        <taxon>Micromonosporales</taxon>
        <taxon>Micromonosporaceae</taxon>
        <taxon>Micromonospora</taxon>
    </lineage>
</organism>
<dbReference type="PANTHER" id="PTHR42847:SF4">
    <property type="entry name" value="ALKANESULFONATE MONOOXYGENASE-RELATED"/>
    <property type="match status" value="1"/>
</dbReference>
<keyword evidence="4" id="KW-0503">Monooxygenase</keyword>
<dbReference type="InterPro" id="IPR011251">
    <property type="entry name" value="Luciferase-like_dom"/>
</dbReference>
<evidence type="ECO:0000313" key="7">
    <source>
        <dbReference type="Proteomes" id="UP000647017"/>
    </source>
</evidence>
<gene>
    <name evidence="6" type="ORF">Van01_55600</name>
</gene>
<dbReference type="InterPro" id="IPR050172">
    <property type="entry name" value="SsuD_RutA_monooxygenase"/>
</dbReference>
<sequence>MRLGLALPHYPFSFPTPQPSTARRAIEYATLAEDAGFHQVWVSDHFWVDVAIAGQPEQRQEPAECWTLLAAIAASTNRIRVGSLATPIGFRNPNLLARMAATVNELAAGRLDVAVGAGWNESEHRANGLDFPPARQRLVSLEDTVGLLRRRVPGVPVWVAGKRPKLLEVAALADGWNTAWDSTMAEYRHRDAMVRQACHRRGRDPAAVHRSLGLTTLIGRDNDDLEKRWHSLQRWAPGGALADISLRSWAQSRLVGTPQEVAQQLRRWGEAGVEQVICSFGAPFAVHDNQQLELAVDVLTILSGSKGP</sequence>
<dbReference type="Gene3D" id="3.20.20.30">
    <property type="entry name" value="Luciferase-like domain"/>
    <property type="match status" value="2"/>
</dbReference>
<evidence type="ECO:0000256" key="2">
    <source>
        <dbReference type="ARBA" id="ARBA00022643"/>
    </source>
</evidence>
<name>A0ABQ4I383_9ACTN</name>
<proteinExistence type="predicted"/>
<evidence type="ECO:0000256" key="3">
    <source>
        <dbReference type="ARBA" id="ARBA00023002"/>
    </source>
</evidence>
<keyword evidence="3" id="KW-0560">Oxidoreductase</keyword>
<evidence type="ECO:0000259" key="5">
    <source>
        <dbReference type="Pfam" id="PF00296"/>
    </source>
</evidence>
<dbReference type="InterPro" id="IPR036661">
    <property type="entry name" value="Luciferase-like_sf"/>
</dbReference>
<accession>A0ABQ4I383</accession>
<dbReference type="Pfam" id="PF00296">
    <property type="entry name" value="Bac_luciferase"/>
    <property type="match status" value="1"/>
</dbReference>
<reference evidence="6 7" key="1">
    <citation type="submission" date="2021-01" db="EMBL/GenBank/DDBJ databases">
        <title>Whole genome shotgun sequence of Verrucosispora andamanensis NBRC 109075.</title>
        <authorList>
            <person name="Komaki H."/>
            <person name="Tamura T."/>
        </authorList>
    </citation>
    <scope>NUCLEOTIDE SEQUENCE [LARGE SCALE GENOMIC DNA]</scope>
    <source>
        <strain evidence="6 7">NBRC 109075</strain>
    </source>
</reference>
<dbReference type="SUPFAM" id="SSF51679">
    <property type="entry name" value="Bacterial luciferase-like"/>
    <property type="match status" value="1"/>
</dbReference>
<keyword evidence="1" id="KW-0285">Flavoprotein</keyword>
<dbReference type="Proteomes" id="UP000647017">
    <property type="component" value="Unassembled WGS sequence"/>
</dbReference>
<dbReference type="RefSeq" id="WP_204013719.1">
    <property type="nucleotide sequence ID" value="NZ_BOOZ01000049.1"/>
</dbReference>
<comment type="caution">
    <text evidence="6">The sequence shown here is derived from an EMBL/GenBank/DDBJ whole genome shotgun (WGS) entry which is preliminary data.</text>
</comment>
<evidence type="ECO:0000313" key="6">
    <source>
        <dbReference type="EMBL" id="GIJ12346.1"/>
    </source>
</evidence>
<evidence type="ECO:0000256" key="4">
    <source>
        <dbReference type="ARBA" id="ARBA00023033"/>
    </source>
</evidence>